<proteinExistence type="predicted"/>
<gene>
    <name evidence="2" type="ORF">PACLA_8A079697</name>
</gene>
<keyword evidence="3" id="KW-1185">Reference proteome</keyword>
<accession>A0A7D9I575</accession>
<evidence type="ECO:0000313" key="3">
    <source>
        <dbReference type="Proteomes" id="UP001152795"/>
    </source>
</evidence>
<organism evidence="2 3">
    <name type="scientific">Paramuricea clavata</name>
    <name type="common">Red gorgonian</name>
    <name type="synonym">Violescent sea-whip</name>
    <dbReference type="NCBI Taxonomy" id="317549"/>
    <lineage>
        <taxon>Eukaryota</taxon>
        <taxon>Metazoa</taxon>
        <taxon>Cnidaria</taxon>
        <taxon>Anthozoa</taxon>
        <taxon>Octocorallia</taxon>
        <taxon>Malacalcyonacea</taxon>
        <taxon>Plexauridae</taxon>
        <taxon>Paramuricea</taxon>
    </lineage>
</organism>
<sequence length="568" mass="64073">MPLLQTKSASHCATATQLNQQAIVPLLQPKSASHCATATQLNQQAIVPLLHTKSASHCATATQILNQQAIVPLLHTKSARNCATATQSNQQAIVPLLQTKLASHCATATQINQQAIVPLLQTKLASYCPTAPQILINQQAIGNVPMLHKISRPFCLKRFNQVIVLFTQMLGYIVYVPLLLRIANDVELNPGPTTYDVLDPTKTICADFSQGNTKIFDKMLTSEGTFKVFDSHSRDLYGIPHPFGKCILASVDSIESLVIYFQSTVPPGNETPFEVKGKQTRLGNAREYQKAKRASETQHEKQTTLKNARECRKAKRALEIDHEKQTRLENAREYRKAKRALENDHEKQTRLGNFRNYEKRKQRQETEIEKQAIVASANQNKRKQKLAVQDFFRELSHGKKEAIIAYSNKYSPEEKLAASCLHDMACSELTFWAKSIISRRLYFTARHSHPWVVEFSSRLQTLVFEHIIKTLTCSSSFAVNIHLKRTAKERKVKERTVEISNYRKLGQLFAVAGNCKTSLKKDVSGKGRVNIIVNDNKPFVVTYNEQKETVTVMCHYGSWNTDGVPQFI</sequence>
<comment type="caution">
    <text evidence="2">The sequence shown here is derived from an EMBL/GenBank/DDBJ whole genome shotgun (WGS) entry which is preliminary data.</text>
</comment>
<evidence type="ECO:0000313" key="2">
    <source>
        <dbReference type="EMBL" id="CAB4000626.1"/>
    </source>
</evidence>
<reference evidence="2" key="1">
    <citation type="submission" date="2020-04" db="EMBL/GenBank/DDBJ databases">
        <authorList>
            <person name="Alioto T."/>
            <person name="Alioto T."/>
            <person name="Gomez Garrido J."/>
        </authorList>
    </citation>
    <scope>NUCLEOTIDE SEQUENCE</scope>
    <source>
        <strain evidence="2">A484AB</strain>
    </source>
</reference>
<protein>
    <submittedName>
        <fullName evidence="2">Uncharacterized protein</fullName>
    </submittedName>
</protein>
<dbReference type="EMBL" id="CACRXK020003882">
    <property type="protein sequence ID" value="CAB4000626.1"/>
    <property type="molecule type" value="Genomic_DNA"/>
</dbReference>
<feature type="compositionally biased region" description="Basic and acidic residues" evidence="1">
    <location>
        <begin position="356"/>
        <end position="365"/>
    </location>
</feature>
<name>A0A7D9I575_PARCT</name>
<feature type="region of interest" description="Disordered" evidence="1">
    <location>
        <begin position="342"/>
        <end position="365"/>
    </location>
</feature>
<dbReference type="Proteomes" id="UP001152795">
    <property type="component" value="Unassembled WGS sequence"/>
</dbReference>
<evidence type="ECO:0000256" key="1">
    <source>
        <dbReference type="SAM" id="MobiDB-lite"/>
    </source>
</evidence>
<dbReference type="OrthoDB" id="5984732at2759"/>
<dbReference type="AlphaFoldDB" id="A0A7D9I575"/>